<keyword evidence="2" id="KW-1185">Reference proteome</keyword>
<dbReference type="Proteomes" id="UP000035489">
    <property type="component" value="Unassembled WGS sequence"/>
</dbReference>
<dbReference type="PATRIC" id="fig|1225564.3.peg.1073"/>
<proteinExistence type="predicted"/>
<dbReference type="PROSITE" id="PS00869">
    <property type="entry name" value="RENAL_DIPEPTIDASE_1"/>
    <property type="match status" value="1"/>
</dbReference>
<dbReference type="Gene3D" id="3.20.20.140">
    <property type="entry name" value="Metal-dependent hydrolases"/>
    <property type="match status" value="1"/>
</dbReference>
<dbReference type="EMBL" id="LCYG01000014">
    <property type="protein sequence ID" value="KLK94414.1"/>
    <property type="molecule type" value="Genomic_DNA"/>
</dbReference>
<dbReference type="GO" id="GO:0070573">
    <property type="term" value="F:metallodipeptidase activity"/>
    <property type="evidence" value="ECO:0007669"/>
    <property type="project" value="InterPro"/>
</dbReference>
<dbReference type="InterPro" id="IPR032466">
    <property type="entry name" value="Metal_Hydrolase"/>
</dbReference>
<dbReference type="OrthoDB" id="9804920at2"/>
<protein>
    <submittedName>
        <fullName evidence="1">Peptidase</fullName>
    </submittedName>
</protein>
<dbReference type="STRING" id="1225564.AA309_04075"/>
<accession>A0A0H1RH82</accession>
<name>A0A0H1RH82_9HYPH</name>
<evidence type="ECO:0000313" key="1">
    <source>
        <dbReference type="EMBL" id="KLK94414.1"/>
    </source>
</evidence>
<evidence type="ECO:0000313" key="2">
    <source>
        <dbReference type="Proteomes" id="UP000035489"/>
    </source>
</evidence>
<organism evidence="1 2">
    <name type="scientific">Microvirga vignae</name>
    <dbReference type="NCBI Taxonomy" id="1225564"/>
    <lineage>
        <taxon>Bacteria</taxon>
        <taxon>Pseudomonadati</taxon>
        <taxon>Pseudomonadota</taxon>
        <taxon>Alphaproteobacteria</taxon>
        <taxon>Hyphomicrobiales</taxon>
        <taxon>Methylobacteriaceae</taxon>
        <taxon>Microvirga</taxon>
    </lineage>
</organism>
<comment type="caution">
    <text evidence="1">The sequence shown here is derived from an EMBL/GenBank/DDBJ whole genome shotgun (WGS) entry which is preliminary data.</text>
</comment>
<dbReference type="PROSITE" id="PS51365">
    <property type="entry name" value="RENAL_DIPEPTIDASE_2"/>
    <property type="match status" value="1"/>
</dbReference>
<dbReference type="PANTHER" id="PTHR10443:SF12">
    <property type="entry name" value="DIPEPTIDASE"/>
    <property type="match status" value="1"/>
</dbReference>
<dbReference type="Pfam" id="PF01244">
    <property type="entry name" value="Peptidase_M19"/>
    <property type="match status" value="1"/>
</dbReference>
<dbReference type="AlphaFoldDB" id="A0A0H1RH82"/>
<dbReference type="InterPro" id="IPR008257">
    <property type="entry name" value="Pept_M19"/>
</dbReference>
<dbReference type="SUPFAM" id="SSF51556">
    <property type="entry name" value="Metallo-dependent hydrolases"/>
    <property type="match status" value="1"/>
</dbReference>
<dbReference type="InterPro" id="IPR000180">
    <property type="entry name" value="Dipep_AS"/>
</dbReference>
<dbReference type="CDD" id="cd01301">
    <property type="entry name" value="rDP_like"/>
    <property type="match status" value="1"/>
</dbReference>
<sequence>MSRSPLMPVFDGHNDVLLRLMRGKIQPEKAFLEGDNIGHLDLPRMRQGGFFGGFFAVYVPSQDMGIDVDALMTHREYDVLLPPALDHAPSQQVTVHMASILIRIERASKGEVKICRSAADIRDCLDHGKLAAILHIEGAEGIDPDLYMLDVLYESGLRSIGPVWSRPNIFGHGVPFRYPSTPDTGPGLTERGRELVKACNRLKIMVDLSHLNEKGFWDVAKLSDAPLVATHSNAHAVCPHSRNLTDEQLAAIRESRGMVGVNFATSFIRPDGQRSDDTPLEEMIRHMDHLIEHVGVDGVGLGSDFDGATIPAEIGDVRGLPRLVGAMRQHGYDEATLRKLCYENWISVLERTWGR</sequence>
<dbReference type="RefSeq" id="WP_047187706.1">
    <property type="nucleotide sequence ID" value="NZ_LCYG01000014.1"/>
</dbReference>
<reference evidence="1 2" key="1">
    <citation type="submission" date="2015-05" db="EMBL/GenBank/DDBJ databases">
        <title>Draft genome sequence of Microvirga vignae strain BR3299, a novel nitrogen fixing bacteria isolated from Brazil semi-aired region.</title>
        <authorList>
            <person name="Zilli J.E."/>
            <person name="Passos S.R."/>
            <person name="Leite J."/>
            <person name="Baldani J.I."/>
            <person name="Xavier G.R."/>
            <person name="Rumjaneck N.G."/>
            <person name="Simoes-Araujo J.L."/>
        </authorList>
    </citation>
    <scope>NUCLEOTIDE SEQUENCE [LARGE SCALE GENOMIC DNA]</scope>
    <source>
        <strain evidence="1 2">BR3299</strain>
    </source>
</reference>
<gene>
    <name evidence="1" type="ORF">AA309_04075</name>
</gene>
<dbReference type="PANTHER" id="PTHR10443">
    <property type="entry name" value="MICROSOMAL DIPEPTIDASE"/>
    <property type="match status" value="1"/>
</dbReference>
<dbReference type="GO" id="GO:0006508">
    <property type="term" value="P:proteolysis"/>
    <property type="evidence" value="ECO:0007669"/>
    <property type="project" value="InterPro"/>
</dbReference>